<accession>A0AAV7TN59</accession>
<protein>
    <submittedName>
        <fullName evidence="1">Uncharacterized protein</fullName>
    </submittedName>
</protein>
<sequence length="183" mass="19415">MAAEKDALLPLCHPCLHHQPHSGSKSDTTLGSGWPTLLQQLRDCYWHLAHPNVLQLPDLGATPDHEAAKMTATHASATSLCSSHHEKQDSWGGTSPGGPLHPAMLQLPDSEVDHASGRQLQRQPVITRLTEMSLRTCQCSPAGPSTESSSIGRVPCATSASVSITALGRPPPPVFLKPPGHLS</sequence>
<organism evidence="1 2">
    <name type="scientific">Pleurodeles waltl</name>
    <name type="common">Iberian ribbed newt</name>
    <dbReference type="NCBI Taxonomy" id="8319"/>
    <lineage>
        <taxon>Eukaryota</taxon>
        <taxon>Metazoa</taxon>
        <taxon>Chordata</taxon>
        <taxon>Craniata</taxon>
        <taxon>Vertebrata</taxon>
        <taxon>Euteleostomi</taxon>
        <taxon>Amphibia</taxon>
        <taxon>Batrachia</taxon>
        <taxon>Caudata</taxon>
        <taxon>Salamandroidea</taxon>
        <taxon>Salamandridae</taxon>
        <taxon>Pleurodelinae</taxon>
        <taxon>Pleurodeles</taxon>
    </lineage>
</organism>
<proteinExistence type="predicted"/>
<name>A0AAV7TN59_PLEWA</name>
<gene>
    <name evidence="1" type="ORF">NDU88_003262</name>
</gene>
<evidence type="ECO:0000313" key="2">
    <source>
        <dbReference type="Proteomes" id="UP001066276"/>
    </source>
</evidence>
<reference evidence="1" key="1">
    <citation type="journal article" date="2022" name="bioRxiv">
        <title>Sequencing and chromosome-scale assembly of the giantPleurodeles waltlgenome.</title>
        <authorList>
            <person name="Brown T."/>
            <person name="Elewa A."/>
            <person name="Iarovenko S."/>
            <person name="Subramanian E."/>
            <person name="Araus A.J."/>
            <person name="Petzold A."/>
            <person name="Susuki M."/>
            <person name="Suzuki K.-i.T."/>
            <person name="Hayashi T."/>
            <person name="Toyoda A."/>
            <person name="Oliveira C."/>
            <person name="Osipova E."/>
            <person name="Leigh N.D."/>
            <person name="Simon A."/>
            <person name="Yun M.H."/>
        </authorList>
    </citation>
    <scope>NUCLEOTIDE SEQUENCE</scope>
    <source>
        <strain evidence="1">20211129_DDA</strain>
        <tissue evidence="1">Liver</tissue>
    </source>
</reference>
<keyword evidence="2" id="KW-1185">Reference proteome</keyword>
<dbReference type="EMBL" id="JANPWB010000006">
    <property type="protein sequence ID" value="KAJ1178012.1"/>
    <property type="molecule type" value="Genomic_DNA"/>
</dbReference>
<dbReference type="Proteomes" id="UP001066276">
    <property type="component" value="Chromosome 3_2"/>
</dbReference>
<evidence type="ECO:0000313" key="1">
    <source>
        <dbReference type="EMBL" id="KAJ1178012.1"/>
    </source>
</evidence>
<comment type="caution">
    <text evidence="1">The sequence shown here is derived from an EMBL/GenBank/DDBJ whole genome shotgun (WGS) entry which is preliminary data.</text>
</comment>
<dbReference type="AlphaFoldDB" id="A0AAV7TN59"/>